<keyword evidence="4" id="KW-1185">Reference proteome</keyword>
<keyword evidence="2" id="KW-0413">Isomerase</keyword>
<comment type="caution">
    <text evidence="3">The sequence shown here is derived from an EMBL/GenBank/DDBJ whole genome shotgun (WGS) entry which is preliminary data.</text>
</comment>
<sequence>MKTIGVIGGSTTFATEEYYRAINHGIRQRLGGHHTAEIIINSMDFAKSAHFVENGLWKEGSEFLHDKALSLQRAGADFITCVSNTWHRCAYKFMKGIDIPLLHIVDPTAEAIAERGYEKVALLGTMVTMSEPFLKKRFEQFGLEIVVPTTGAQSLINSIIFEELSKGEVREESRAEFLSILDELYANGSQGVILGCTEIGLLIRQTDRPNIPMFDTLAIHVEAIVQLALSNHP</sequence>
<evidence type="ECO:0000313" key="3">
    <source>
        <dbReference type="EMBL" id="CAH0046881.1"/>
    </source>
</evidence>
<dbReference type="Proteomes" id="UP000775872">
    <property type="component" value="Unassembled WGS sequence"/>
</dbReference>
<proteinExistence type="inferred from homology"/>
<dbReference type="SUPFAM" id="SSF53681">
    <property type="entry name" value="Aspartate/glutamate racemase"/>
    <property type="match status" value="2"/>
</dbReference>
<dbReference type="Gene3D" id="3.40.50.1860">
    <property type="match status" value="2"/>
</dbReference>
<comment type="similarity">
    <text evidence="1">Belongs to the aspartate/glutamate racemases family.</text>
</comment>
<reference evidence="3 4" key="2">
    <citation type="submission" date="2021-10" db="EMBL/GenBank/DDBJ databases">
        <authorList>
            <person name="Piombo E."/>
        </authorList>
    </citation>
    <scope>NUCLEOTIDE SEQUENCE [LARGE SCALE GENOMIC DNA]</scope>
</reference>
<gene>
    <name evidence="3" type="ORF">CSOL1703_00013117</name>
</gene>
<evidence type="ECO:0008006" key="5">
    <source>
        <dbReference type="Google" id="ProtNLM"/>
    </source>
</evidence>
<dbReference type="EMBL" id="CABFOC020000015">
    <property type="protein sequence ID" value="CAH0046881.1"/>
    <property type="molecule type" value="Genomic_DNA"/>
</dbReference>
<name>A0A9P0E8X8_9HYPO</name>
<dbReference type="PANTHER" id="PTHR21198">
    <property type="entry name" value="GLUTAMATE RACEMASE"/>
    <property type="match status" value="1"/>
</dbReference>
<dbReference type="PANTHER" id="PTHR21198:SF7">
    <property type="entry name" value="ASPARTATE-GLUTAMATE RACEMASE FAMILY"/>
    <property type="match status" value="1"/>
</dbReference>
<organism evidence="3 4">
    <name type="scientific">Clonostachys solani</name>
    <dbReference type="NCBI Taxonomy" id="160281"/>
    <lineage>
        <taxon>Eukaryota</taxon>
        <taxon>Fungi</taxon>
        <taxon>Dikarya</taxon>
        <taxon>Ascomycota</taxon>
        <taxon>Pezizomycotina</taxon>
        <taxon>Sordariomycetes</taxon>
        <taxon>Hypocreomycetidae</taxon>
        <taxon>Hypocreales</taxon>
        <taxon>Bionectriaceae</taxon>
        <taxon>Clonostachys</taxon>
    </lineage>
</organism>
<evidence type="ECO:0000313" key="4">
    <source>
        <dbReference type="Proteomes" id="UP000775872"/>
    </source>
</evidence>
<dbReference type="PROSITE" id="PS00924">
    <property type="entry name" value="ASP_GLU_RACEMASE_2"/>
    <property type="match status" value="1"/>
</dbReference>
<dbReference type="InterPro" id="IPR015942">
    <property type="entry name" value="Asp/Glu/hydantoin_racemase"/>
</dbReference>
<reference evidence="4" key="1">
    <citation type="submission" date="2019-06" db="EMBL/GenBank/DDBJ databases">
        <authorList>
            <person name="Broberg M."/>
        </authorList>
    </citation>
    <scope>NUCLEOTIDE SEQUENCE [LARGE SCALE GENOMIC DNA]</scope>
</reference>
<accession>A0A9P0E8X8</accession>
<dbReference type="InterPro" id="IPR001920">
    <property type="entry name" value="Asp/Glu_race"/>
</dbReference>
<dbReference type="AlphaFoldDB" id="A0A9P0E8X8"/>
<dbReference type="InterPro" id="IPR004380">
    <property type="entry name" value="Asp_race"/>
</dbReference>
<evidence type="ECO:0000256" key="2">
    <source>
        <dbReference type="ARBA" id="ARBA00023235"/>
    </source>
</evidence>
<dbReference type="NCBIfam" id="TIGR00035">
    <property type="entry name" value="asp_race"/>
    <property type="match status" value="1"/>
</dbReference>
<dbReference type="InterPro" id="IPR033134">
    <property type="entry name" value="Asp/Glu_racemase_AS_2"/>
</dbReference>
<dbReference type="GO" id="GO:0047661">
    <property type="term" value="F:amino-acid racemase activity"/>
    <property type="evidence" value="ECO:0007669"/>
    <property type="project" value="InterPro"/>
</dbReference>
<protein>
    <recommendedName>
        <fullName evidence="5">Aspartate racemase</fullName>
    </recommendedName>
</protein>
<dbReference type="OrthoDB" id="187836at2759"/>
<evidence type="ECO:0000256" key="1">
    <source>
        <dbReference type="ARBA" id="ARBA00007847"/>
    </source>
</evidence>
<dbReference type="Pfam" id="PF01177">
    <property type="entry name" value="Asp_Glu_race"/>
    <property type="match status" value="1"/>
</dbReference>